<dbReference type="EMBL" id="JPKZ01001930">
    <property type="protein sequence ID" value="KHN79235.1"/>
    <property type="molecule type" value="Genomic_DNA"/>
</dbReference>
<dbReference type="InterPro" id="IPR036612">
    <property type="entry name" value="KH_dom_type_1_sf"/>
</dbReference>
<dbReference type="InterPro" id="IPR045071">
    <property type="entry name" value="BBP-like"/>
</dbReference>
<keyword evidence="5" id="KW-1185">Reference proteome</keyword>
<keyword evidence="1" id="KW-0694">RNA-binding</keyword>
<protein>
    <submittedName>
        <fullName evidence="4">KH domain-containing, RNA-binding, signal transduction-associated protein 2</fullName>
    </submittedName>
</protein>
<feature type="domain" description="K Homology" evidence="3">
    <location>
        <begin position="141"/>
        <end position="236"/>
    </location>
</feature>
<evidence type="ECO:0000256" key="1">
    <source>
        <dbReference type="ARBA" id="ARBA00022884"/>
    </source>
</evidence>
<dbReference type="GO" id="GO:0000381">
    <property type="term" value="P:regulation of alternative mRNA splicing, via spliceosome"/>
    <property type="evidence" value="ECO:0007669"/>
    <property type="project" value="TreeGrafter"/>
</dbReference>
<evidence type="ECO:0000313" key="4">
    <source>
        <dbReference type="EMBL" id="KHN79235.1"/>
    </source>
</evidence>
<feature type="region of interest" description="Disordered" evidence="2">
    <location>
        <begin position="245"/>
        <end position="316"/>
    </location>
</feature>
<dbReference type="FunFam" id="3.30.1370.10:FF:000105">
    <property type="entry name" value="Protein CBG12765"/>
    <property type="match status" value="1"/>
</dbReference>
<dbReference type="GO" id="GO:0003729">
    <property type="term" value="F:mRNA binding"/>
    <property type="evidence" value="ECO:0007669"/>
    <property type="project" value="TreeGrafter"/>
</dbReference>
<evidence type="ECO:0000256" key="2">
    <source>
        <dbReference type="SAM" id="MobiDB-lite"/>
    </source>
</evidence>
<dbReference type="SUPFAM" id="SSF54791">
    <property type="entry name" value="Eukaryotic type KH-domain (KH-domain type I)"/>
    <property type="match status" value="1"/>
</dbReference>
<gene>
    <name evidence="4" type="primary">Khdrbs2</name>
    <name evidence="4" type="ORF">Tcan_11937</name>
</gene>
<sequence>MMTDYGRDAMGGGMGDYGGHSGGYGGGAGMGAGGYGGGQYGSSSYGGGSYGGAPGGYGGGGYNAGGYGGGYGGMNMQMQSPLDAEIQVVVREIHNEMQLMEQGGEWSDQFKNAKRLLAAEADKLENNIDPEWLEVDIAKPIKVSKKVLIPNFRHPHFNFVGKILGPKGASLQAMAKQFKCHIYVLGRGSTKDRAKEQELLNSGDLQYAHYGGPLHVKIETIAPAHVAYKRVAGVLEALSSTLQPTRDENFDKSGGGDGDKAQVVVSEGDGEDKSGGGAMRGGRGGFRGGRGGFVGGRGGDRGGFRGGRGGGGERGG</sequence>
<dbReference type="STRING" id="6265.A0A0B2VE31"/>
<reference evidence="4 5" key="1">
    <citation type="submission" date="2014-11" db="EMBL/GenBank/DDBJ databases">
        <title>Genetic blueprint of the zoonotic pathogen Toxocara canis.</title>
        <authorList>
            <person name="Zhu X.-Q."/>
            <person name="Korhonen P.K."/>
            <person name="Cai H."/>
            <person name="Young N.D."/>
            <person name="Nejsum P."/>
            <person name="von Samson-Himmelstjerna G."/>
            <person name="Boag P.R."/>
            <person name="Tan P."/>
            <person name="Li Q."/>
            <person name="Min J."/>
            <person name="Yang Y."/>
            <person name="Wang X."/>
            <person name="Fang X."/>
            <person name="Hall R.S."/>
            <person name="Hofmann A."/>
            <person name="Sternberg P.W."/>
            <person name="Jex A.R."/>
            <person name="Gasser R.B."/>
        </authorList>
    </citation>
    <scope>NUCLEOTIDE SEQUENCE [LARGE SCALE GENOMIC DNA]</scope>
    <source>
        <strain evidence="4">PN_DK_2014</strain>
    </source>
</reference>
<proteinExistence type="predicted"/>
<dbReference type="OrthoDB" id="6777263at2759"/>
<dbReference type="SMART" id="SM00322">
    <property type="entry name" value="KH"/>
    <property type="match status" value="1"/>
</dbReference>
<name>A0A0B2VE31_TOXCA</name>
<dbReference type="PANTHER" id="PTHR11208:SF42">
    <property type="entry name" value="QUAKING RELATED 54B, ISOFORM E"/>
    <property type="match status" value="1"/>
</dbReference>
<dbReference type="Pfam" id="PF22675">
    <property type="entry name" value="KH-I_KHDC4-BBP"/>
    <property type="match status" value="1"/>
</dbReference>
<dbReference type="AlphaFoldDB" id="A0A0B2VE31"/>
<dbReference type="InterPro" id="IPR004087">
    <property type="entry name" value="KH_dom"/>
</dbReference>
<organism evidence="4 5">
    <name type="scientific">Toxocara canis</name>
    <name type="common">Canine roundworm</name>
    <dbReference type="NCBI Taxonomy" id="6265"/>
    <lineage>
        <taxon>Eukaryota</taxon>
        <taxon>Metazoa</taxon>
        <taxon>Ecdysozoa</taxon>
        <taxon>Nematoda</taxon>
        <taxon>Chromadorea</taxon>
        <taxon>Rhabditida</taxon>
        <taxon>Spirurina</taxon>
        <taxon>Ascaridomorpha</taxon>
        <taxon>Ascaridoidea</taxon>
        <taxon>Toxocaridae</taxon>
        <taxon>Toxocara</taxon>
    </lineage>
</organism>
<dbReference type="OMA" id="HVAYQRI"/>
<feature type="compositionally biased region" description="Gly residues" evidence="2">
    <location>
        <begin position="275"/>
        <end position="297"/>
    </location>
</feature>
<dbReference type="GO" id="GO:0005634">
    <property type="term" value="C:nucleus"/>
    <property type="evidence" value="ECO:0007669"/>
    <property type="project" value="TreeGrafter"/>
</dbReference>
<dbReference type="PANTHER" id="PTHR11208">
    <property type="entry name" value="RNA-BINDING PROTEIN RELATED"/>
    <property type="match status" value="1"/>
</dbReference>
<dbReference type="Proteomes" id="UP000031036">
    <property type="component" value="Unassembled WGS sequence"/>
</dbReference>
<accession>A0A0B2VE31</accession>
<evidence type="ECO:0000313" key="5">
    <source>
        <dbReference type="Proteomes" id="UP000031036"/>
    </source>
</evidence>
<dbReference type="Gene3D" id="3.30.1370.10">
    <property type="entry name" value="K Homology domain, type 1"/>
    <property type="match status" value="1"/>
</dbReference>
<feature type="compositionally biased region" description="Gly residues" evidence="2">
    <location>
        <begin position="304"/>
        <end position="316"/>
    </location>
</feature>
<dbReference type="InterPro" id="IPR055256">
    <property type="entry name" value="KH_1_KHDC4/BBP-like"/>
</dbReference>
<evidence type="ECO:0000259" key="3">
    <source>
        <dbReference type="SMART" id="SM00322"/>
    </source>
</evidence>
<comment type="caution">
    <text evidence="4">The sequence shown here is derived from an EMBL/GenBank/DDBJ whole genome shotgun (WGS) entry which is preliminary data.</text>
</comment>